<dbReference type="AlphaFoldDB" id="A0A8J2SR90"/>
<gene>
    <name evidence="1" type="ORF">PECAL_3P25810</name>
</gene>
<organism evidence="1 2">
    <name type="scientific">Pelagomonas calceolata</name>
    <dbReference type="NCBI Taxonomy" id="35677"/>
    <lineage>
        <taxon>Eukaryota</taxon>
        <taxon>Sar</taxon>
        <taxon>Stramenopiles</taxon>
        <taxon>Ochrophyta</taxon>
        <taxon>Pelagophyceae</taxon>
        <taxon>Pelagomonadales</taxon>
        <taxon>Pelagomonadaceae</taxon>
        <taxon>Pelagomonas</taxon>
    </lineage>
</organism>
<reference evidence="1" key="1">
    <citation type="submission" date="2021-11" db="EMBL/GenBank/DDBJ databases">
        <authorList>
            <consortium name="Genoscope - CEA"/>
            <person name="William W."/>
        </authorList>
    </citation>
    <scope>NUCLEOTIDE SEQUENCE</scope>
</reference>
<name>A0A8J2SR90_9STRA</name>
<accession>A0A8J2SR90</accession>
<sequence length="335" mass="36883">MLPVAGIERLLVAAVATAYVCPEITTQRPALFGLTSAPLDFVRRREERTLRDARSDRDAMPVAFYHEEGAAWPRGELPAEVASFAACAVDLFAAAPWVLKFAESLRDPASERRANLTQWLPRGLGEASAAAFLARKVAALDHAVARTPDGRSVVWLDVDCVLVKKPDGTFLGFLKTVDVATIARVPVRRERPETGVVALTGGAAARVFTRRAVALYEWGMADLGRRCLLRGPKARCRRHLSLNDVAVFKQLLVGDGEWRDPRLRVGWFAAGCASRDADRPWAAAALQYEQRGAHGDNFCHRDDHEEAVSPFNLFEYVAHMKGRSGVMGTKRRAPD</sequence>
<evidence type="ECO:0000313" key="1">
    <source>
        <dbReference type="EMBL" id="CAH0372572.1"/>
    </source>
</evidence>
<protein>
    <submittedName>
        <fullName evidence="1">Uncharacterized protein</fullName>
    </submittedName>
</protein>
<keyword evidence="2" id="KW-1185">Reference proteome</keyword>
<evidence type="ECO:0000313" key="2">
    <source>
        <dbReference type="Proteomes" id="UP000789595"/>
    </source>
</evidence>
<dbReference type="Proteomes" id="UP000789595">
    <property type="component" value="Unassembled WGS sequence"/>
</dbReference>
<proteinExistence type="predicted"/>
<dbReference type="EMBL" id="CAKKNE010000003">
    <property type="protein sequence ID" value="CAH0372572.1"/>
    <property type="molecule type" value="Genomic_DNA"/>
</dbReference>
<comment type="caution">
    <text evidence="1">The sequence shown here is derived from an EMBL/GenBank/DDBJ whole genome shotgun (WGS) entry which is preliminary data.</text>
</comment>